<name>A0A103YFD9_CYNCS</name>
<dbReference type="Proteomes" id="UP000243975">
    <property type="component" value="Unassembled WGS sequence"/>
</dbReference>
<dbReference type="STRING" id="59895.A0A103YFD9"/>
<feature type="compositionally biased region" description="Basic and acidic residues" evidence="3">
    <location>
        <begin position="339"/>
        <end position="383"/>
    </location>
</feature>
<dbReference type="InterPro" id="IPR050836">
    <property type="entry name" value="SDS22/Internalin_LRR"/>
</dbReference>
<accession>A0A103YFD9</accession>
<keyword evidence="5" id="KW-1185">Reference proteome</keyword>
<dbReference type="SMART" id="SM00365">
    <property type="entry name" value="LRR_SD22"/>
    <property type="match status" value="5"/>
</dbReference>
<dbReference type="AlphaFoldDB" id="A0A103YFD9"/>
<comment type="caution">
    <text evidence="4">The sequence shown here is derived from an EMBL/GenBank/DDBJ whole genome shotgun (WGS) entry which is preliminary data.</text>
</comment>
<dbReference type="Gene3D" id="3.80.10.10">
    <property type="entry name" value="Ribonuclease Inhibitor"/>
    <property type="match status" value="2"/>
</dbReference>
<dbReference type="InterPro" id="IPR003591">
    <property type="entry name" value="Leu-rich_rpt_typical-subtyp"/>
</dbReference>
<reference evidence="4 5" key="1">
    <citation type="journal article" date="2016" name="Sci. Rep.">
        <title>The genome sequence of the outbreeding globe artichoke constructed de novo incorporating a phase-aware low-pass sequencing strategy of F1 progeny.</title>
        <authorList>
            <person name="Scaglione D."/>
            <person name="Reyes-Chin-Wo S."/>
            <person name="Acquadro A."/>
            <person name="Froenicke L."/>
            <person name="Portis E."/>
            <person name="Beitel C."/>
            <person name="Tirone M."/>
            <person name="Mauro R."/>
            <person name="Lo Monaco A."/>
            <person name="Mauromicale G."/>
            <person name="Faccioli P."/>
            <person name="Cattivelli L."/>
            <person name="Rieseberg L."/>
            <person name="Michelmore R."/>
            <person name="Lanteri S."/>
        </authorList>
    </citation>
    <scope>NUCLEOTIDE SEQUENCE [LARGE SCALE GENOMIC DNA]</scope>
    <source>
        <strain evidence="4">2C</strain>
    </source>
</reference>
<keyword evidence="1" id="KW-0433">Leucine-rich repeat</keyword>
<dbReference type="InterPro" id="IPR032675">
    <property type="entry name" value="LRR_dom_sf"/>
</dbReference>
<dbReference type="GO" id="GO:0006952">
    <property type="term" value="P:defense response"/>
    <property type="evidence" value="ECO:0007669"/>
    <property type="project" value="UniProtKB-ARBA"/>
</dbReference>
<feature type="compositionally biased region" description="Basic residues" evidence="3">
    <location>
        <begin position="384"/>
        <end position="393"/>
    </location>
</feature>
<evidence type="ECO:0000256" key="1">
    <source>
        <dbReference type="ARBA" id="ARBA00022614"/>
    </source>
</evidence>
<organism evidence="4 5">
    <name type="scientific">Cynara cardunculus var. scolymus</name>
    <name type="common">Globe artichoke</name>
    <name type="synonym">Cynara scolymus</name>
    <dbReference type="NCBI Taxonomy" id="59895"/>
    <lineage>
        <taxon>Eukaryota</taxon>
        <taxon>Viridiplantae</taxon>
        <taxon>Streptophyta</taxon>
        <taxon>Embryophyta</taxon>
        <taxon>Tracheophyta</taxon>
        <taxon>Spermatophyta</taxon>
        <taxon>Magnoliopsida</taxon>
        <taxon>eudicotyledons</taxon>
        <taxon>Gunneridae</taxon>
        <taxon>Pentapetalae</taxon>
        <taxon>asterids</taxon>
        <taxon>campanulids</taxon>
        <taxon>Asterales</taxon>
        <taxon>Asteraceae</taxon>
        <taxon>Carduoideae</taxon>
        <taxon>Cardueae</taxon>
        <taxon>Carduinae</taxon>
        <taxon>Cynara</taxon>
    </lineage>
</organism>
<feature type="region of interest" description="Disordered" evidence="3">
    <location>
        <begin position="283"/>
        <end position="419"/>
    </location>
</feature>
<dbReference type="OMA" id="LIMRWSD"/>
<protein>
    <submittedName>
        <fullName evidence="4">Leucine-rich repeat-containing protein</fullName>
    </submittedName>
</protein>
<gene>
    <name evidence="4" type="ORF">Ccrd_013555</name>
</gene>
<evidence type="ECO:0000256" key="2">
    <source>
        <dbReference type="ARBA" id="ARBA00022737"/>
    </source>
</evidence>
<sequence length="419" mass="47027">MKALSSTQVLQENHTTDPDAVISLTFTHRALSDVSCLAQFKKLERLDLTFNNLSSLEVICSHLNKYSSMEKRRLRGLKPCLNLKWLSVKQNKLRSLKGVEGLACLTVLNAGSNMLQSMEEVKSLVRLRALILNDNEIVSICRTDQMKELNTLVLSRNPIRKIGENLSKANSITKLSLSNCKIECIGSSIKSCTELRELRLAHNEIRTLPSELARSTKIQNLDLGNNLIMRWSDLKILSSLANLKNLNLVGNPVAEKDVLSKKIKKLVPSIQIFNAKPIDKVTKNVIDDNPSTNASVDIAMKKEKTKKPKLNNKNASDDEENTHSTDPNSEKKSKRKSRDLKDGFVTEKETIKRSKKAIHDEETVHLENNENRNEKREEGDTIEKKKKRVKSKARGSSAVQLLSPEAEFGLGGPSAWDLE</sequence>
<evidence type="ECO:0000313" key="5">
    <source>
        <dbReference type="Proteomes" id="UP000243975"/>
    </source>
</evidence>
<dbReference type="GO" id="GO:0051707">
    <property type="term" value="P:response to other organism"/>
    <property type="evidence" value="ECO:0007669"/>
    <property type="project" value="UniProtKB-ARBA"/>
</dbReference>
<proteinExistence type="predicted"/>
<dbReference type="EMBL" id="LEKV01001344">
    <property type="protein sequence ID" value="KVI08077.1"/>
    <property type="molecule type" value="Genomic_DNA"/>
</dbReference>
<dbReference type="PANTHER" id="PTHR46652:SF7">
    <property type="entry name" value="LEUCINE-RICH REPEAT AND IQ DOMAIN-CONTAINING PROTEIN 1"/>
    <property type="match status" value="1"/>
</dbReference>
<dbReference type="InterPro" id="IPR001611">
    <property type="entry name" value="Leu-rich_rpt"/>
</dbReference>
<dbReference type="PROSITE" id="PS51450">
    <property type="entry name" value="LRR"/>
    <property type="match status" value="3"/>
</dbReference>
<dbReference type="SUPFAM" id="SSF52058">
    <property type="entry name" value="L domain-like"/>
    <property type="match status" value="1"/>
</dbReference>
<evidence type="ECO:0000256" key="3">
    <source>
        <dbReference type="SAM" id="MobiDB-lite"/>
    </source>
</evidence>
<dbReference type="PANTHER" id="PTHR46652">
    <property type="entry name" value="LEUCINE-RICH REPEAT AND IQ DOMAIN-CONTAINING PROTEIN 1-RELATED"/>
    <property type="match status" value="1"/>
</dbReference>
<evidence type="ECO:0000313" key="4">
    <source>
        <dbReference type="EMBL" id="KVI08077.1"/>
    </source>
</evidence>
<keyword evidence="2" id="KW-0677">Repeat</keyword>
<dbReference type="Gramene" id="KVI08077">
    <property type="protein sequence ID" value="KVI08077"/>
    <property type="gene ID" value="Ccrd_013555"/>
</dbReference>
<dbReference type="SMART" id="SM00369">
    <property type="entry name" value="LRR_TYP"/>
    <property type="match status" value="4"/>
</dbReference>